<keyword evidence="4" id="KW-0808">Transferase</keyword>
<dbReference type="AlphaFoldDB" id="A0AAU9JRD1"/>
<protein>
    <recommendedName>
        <fullName evidence="3">UDP-N-acetylglucosamine diphosphorylase</fullName>
        <ecNumber evidence="3">2.7.7.23</ecNumber>
    </recommendedName>
</protein>
<dbReference type="EC" id="2.7.7.23" evidence="3"/>
<dbReference type="GO" id="GO:0006048">
    <property type="term" value="P:UDP-N-acetylglucosamine biosynthetic process"/>
    <property type="evidence" value="ECO:0007669"/>
    <property type="project" value="TreeGrafter"/>
</dbReference>
<dbReference type="EMBL" id="CAJZBQ010000044">
    <property type="protein sequence ID" value="CAG9327525.1"/>
    <property type="molecule type" value="Genomic_DNA"/>
</dbReference>
<dbReference type="InterPro" id="IPR039741">
    <property type="entry name" value="UDP-sugar_pyrophosphorylase"/>
</dbReference>
<evidence type="ECO:0000256" key="4">
    <source>
        <dbReference type="ARBA" id="ARBA00022679"/>
    </source>
</evidence>
<evidence type="ECO:0000256" key="1">
    <source>
        <dbReference type="ARBA" id="ARBA00005208"/>
    </source>
</evidence>
<accession>A0AAU9JRD1</accession>
<dbReference type="GO" id="GO:0003977">
    <property type="term" value="F:UDP-N-acetylglucosamine diphosphorylase activity"/>
    <property type="evidence" value="ECO:0007669"/>
    <property type="project" value="UniProtKB-EC"/>
</dbReference>
<keyword evidence="5" id="KW-0548">Nucleotidyltransferase</keyword>
<dbReference type="Gene3D" id="3.90.550.10">
    <property type="entry name" value="Spore Coat Polysaccharide Biosynthesis Protein SpsA, Chain A"/>
    <property type="match status" value="1"/>
</dbReference>
<dbReference type="PANTHER" id="PTHR11952:SF2">
    <property type="entry name" value="LD24639P"/>
    <property type="match status" value="1"/>
</dbReference>
<organism evidence="7 8">
    <name type="scientific">Blepharisma stoltei</name>
    <dbReference type="NCBI Taxonomy" id="1481888"/>
    <lineage>
        <taxon>Eukaryota</taxon>
        <taxon>Sar</taxon>
        <taxon>Alveolata</taxon>
        <taxon>Ciliophora</taxon>
        <taxon>Postciliodesmatophora</taxon>
        <taxon>Heterotrichea</taxon>
        <taxon>Heterotrichida</taxon>
        <taxon>Blepharismidae</taxon>
        <taxon>Blepharisma</taxon>
    </lineage>
</organism>
<dbReference type="CDD" id="cd04193">
    <property type="entry name" value="UDPGlcNAc_PPase"/>
    <property type="match status" value="1"/>
</dbReference>
<dbReference type="SUPFAM" id="SSF53448">
    <property type="entry name" value="Nucleotide-diphospho-sugar transferases"/>
    <property type="match status" value="1"/>
</dbReference>
<evidence type="ECO:0000256" key="3">
    <source>
        <dbReference type="ARBA" id="ARBA00012457"/>
    </source>
</evidence>
<comment type="pathway">
    <text evidence="1">Nucleotide-sugar biosynthesis; UDP-N-acetyl-alpha-D-glucosamine biosynthesis; UDP-N-acetyl-alpha-D-glucosamine from N-acetyl-alpha-D-glucosamine 1-phosphate: step 1/1.</text>
</comment>
<evidence type="ECO:0000256" key="2">
    <source>
        <dbReference type="ARBA" id="ARBA00010401"/>
    </source>
</evidence>
<evidence type="ECO:0000256" key="5">
    <source>
        <dbReference type="ARBA" id="ARBA00022695"/>
    </source>
</evidence>
<dbReference type="InterPro" id="IPR002618">
    <property type="entry name" value="UDPGP_fam"/>
</dbReference>
<dbReference type="InterPro" id="IPR029044">
    <property type="entry name" value="Nucleotide-diphossugar_trans"/>
</dbReference>
<dbReference type="Pfam" id="PF01704">
    <property type="entry name" value="UDPGP"/>
    <property type="match status" value="1"/>
</dbReference>
<gene>
    <name evidence="7" type="ORF">BSTOLATCC_MIC44160</name>
</gene>
<evidence type="ECO:0000313" key="8">
    <source>
        <dbReference type="Proteomes" id="UP001162131"/>
    </source>
</evidence>
<dbReference type="Proteomes" id="UP001162131">
    <property type="component" value="Unassembled WGS sequence"/>
</dbReference>
<name>A0AAU9JRD1_9CILI</name>
<keyword evidence="8" id="KW-1185">Reference proteome</keyword>
<evidence type="ECO:0000313" key="7">
    <source>
        <dbReference type="EMBL" id="CAG9327525.1"/>
    </source>
</evidence>
<sequence length="479" mass="53591">MASEGSEEIVKLIQKVDQAGQSHILHYLGELDREKKETLLEEIKSVDFGLVSELYKTHHVEGVKQAEEIIIEPYPNILDISTLSKQHLKNLHKDGLKLIAEGKVAVLMFAGGQATRLGVSYPKGMYDIGLLSHKSLFQIYSERLISLQTLASESLSSPAPPIPWLIMTNQESLLLIQSYFRSNAYFGLDQSQLFFFPQEMLPAIDFDGKILLSQKNKLSLSPNGNGGVYESLEKSGGLLWLENKRIKFLHICGVDNALLKICDPKFIGYAEDQDVDVVSKVVAKKSYNEACGVLAMKNSKLCVVEYSELSEEMAKSVDEEGKLRYFGGNILNHIMKVSFIRRIVSNHLSELRSKYHVARKKVPHIENGQVVTPNVPNALKFELFYFDVLELAESSAALCCDRDSEFSPVKNASGPDSPESARTLINNLHLKWVEKAGGILPQGIPDGIVCEISPLVSYDGENLKFLENKKISLPFYLYY</sequence>
<reference evidence="7" key="1">
    <citation type="submission" date="2021-09" db="EMBL/GenBank/DDBJ databases">
        <authorList>
            <consortium name="AG Swart"/>
            <person name="Singh M."/>
            <person name="Singh A."/>
            <person name="Seah K."/>
            <person name="Emmerich C."/>
        </authorList>
    </citation>
    <scope>NUCLEOTIDE SEQUENCE</scope>
    <source>
        <strain evidence="7">ATCC30299</strain>
    </source>
</reference>
<comment type="catalytic activity">
    <reaction evidence="6">
        <text>N-acetyl-alpha-D-glucosamine 1-phosphate + UTP + H(+) = UDP-N-acetyl-alpha-D-glucosamine + diphosphate</text>
        <dbReference type="Rhea" id="RHEA:13509"/>
        <dbReference type="ChEBI" id="CHEBI:15378"/>
        <dbReference type="ChEBI" id="CHEBI:33019"/>
        <dbReference type="ChEBI" id="CHEBI:46398"/>
        <dbReference type="ChEBI" id="CHEBI:57705"/>
        <dbReference type="ChEBI" id="CHEBI:57776"/>
        <dbReference type="EC" id="2.7.7.23"/>
    </reaction>
</comment>
<comment type="caution">
    <text evidence="7">The sequence shown here is derived from an EMBL/GenBank/DDBJ whole genome shotgun (WGS) entry which is preliminary data.</text>
</comment>
<dbReference type="PANTHER" id="PTHR11952">
    <property type="entry name" value="UDP- GLUCOSE PYROPHOSPHORYLASE"/>
    <property type="match status" value="1"/>
</dbReference>
<proteinExistence type="inferred from homology"/>
<comment type="similarity">
    <text evidence="2">Belongs to the UDPGP type 1 family.</text>
</comment>
<evidence type="ECO:0000256" key="6">
    <source>
        <dbReference type="ARBA" id="ARBA00048493"/>
    </source>
</evidence>